<gene>
    <name evidence="2" type="ORF">GRI41_04535</name>
</gene>
<organism evidence="2 3">
    <name type="scientific">Pontixanthobacter aquaemixtae</name>
    <dbReference type="NCBI Taxonomy" id="1958940"/>
    <lineage>
        <taxon>Bacteria</taxon>
        <taxon>Pseudomonadati</taxon>
        <taxon>Pseudomonadota</taxon>
        <taxon>Alphaproteobacteria</taxon>
        <taxon>Sphingomonadales</taxon>
        <taxon>Erythrobacteraceae</taxon>
        <taxon>Pontixanthobacter</taxon>
    </lineage>
</organism>
<dbReference type="SUPFAM" id="SSF141371">
    <property type="entry name" value="PilZ domain-like"/>
    <property type="match status" value="1"/>
</dbReference>
<reference evidence="2 3" key="1">
    <citation type="submission" date="2019-12" db="EMBL/GenBank/DDBJ databases">
        <title>Genomic-based taxomic classification of the family Erythrobacteraceae.</title>
        <authorList>
            <person name="Xu L."/>
        </authorList>
    </citation>
    <scope>NUCLEOTIDE SEQUENCE [LARGE SCALE GENOMIC DNA]</scope>
    <source>
        <strain evidence="2 3">KCTC 52763</strain>
    </source>
</reference>
<evidence type="ECO:0000313" key="2">
    <source>
        <dbReference type="EMBL" id="MXO90081.1"/>
    </source>
</evidence>
<keyword evidence="3" id="KW-1185">Reference proteome</keyword>
<dbReference type="Proteomes" id="UP000442714">
    <property type="component" value="Unassembled WGS sequence"/>
</dbReference>
<sequence length="98" mass="11167">MAEGRRDPRFEVSVQGRYRTGTGVAKDVPILEMSETGCRFYDRFGRLRPDTEISLRIGSIGPVIATVRWCNDHIVGVEFENPLYGPVFEHIRSQLGQR</sequence>
<name>A0A844ZNY3_9SPHN</name>
<dbReference type="OrthoDB" id="9794070at2"/>
<dbReference type="Pfam" id="PF07238">
    <property type="entry name" value="PilZ"/>
    <property type="match status" value="1"/>
</dbReference>
<comment type="caution">
    <text evidence="2">The sequence shown here is derived from an EMBL/GenBank/DDBJ whole genome shotgun (WGS) entry which is preliminary data.</text>
</comment>
<proteinExistence type="predicted"/>
<feature type="domain" description="PilZ" evidence="1">
    <location>
        <begin position="5"/>
        <end position="83"/>
    </location>
</feature>
<protein>
    <recommendedName>
        <fullName evidence="1">PilZ domain-containing protein</fullName>
    </recommendedName>
</protein>
<evidence type="ECO:0000313" key="3">
    <source>
        <dbReference type="Proteomes" id="UP000442714"/>
    </source>
</evidence>
<dbReference type="InterPro" id="IPR009875">
    <property type="entry name" value="PilZ_domain"/>
</dbReference>
<dbReference type="GO" id="GO:0035438">
    <property type="term" value="F:cyclic-di-GMP binding"/>
    <property type="evidence" value="ECO:0007669"/>
    <property type="project" value="InterPro"/>
</dbReference>
<dbReference type="RefSeq" id="WP_160603564.1">
    <property type="nucleotide sequence ID" value="NZ_WTYX01000001.1"/>
</dbReference>
<evidence type="ECO:0000259" key="1">
    <source>
        <dbReference type="Pfam" id="PF07238"/>
    </source>
</evidence>
<accession>A0A844ZNY3</accession>
<dbReference type="EMBL" id="WTYX01000001">
    <property type="protein sequence ID" value="MXO90081.1"/>
    <property type="molecule type" value="Genomic_DNA"/>
</dbReference>
<dbReference type="AlphaFoldDB" id="A0A844ZNY3"/>